<reference evidence="1 2" key="1">
    <citation type="submission" date="2018-03" db="EMBL/GenBank/DDBJ databases">
        <title>Genomic Encyclopedia of Archaeal and Bacterial Type Strains, Phase II (KMG-II): from individual species to whole genera.</title>
        <authorList>
            <person name="Goeker M."/>
        </authorList>
    </citation>
    <scope>NUCLEOTIDE SEQUENCE [LARGE SCALE GENOMIC DNA]</scope>
    <source>
        <strain evidence="1 2">DSM 27929</strain>
    </source>
</reference>
<protein>
    <submittedName>
        <fullName evidence="1">Uncharacterized protein</fullName>
    </submittedName>
</protein>
<accession>A0A2T0WBK4</accession>
<gene>
    <name evidence="1" type="ORF">CLW00_12323</name>
</gene>
<sequence length="375" mass="43138">MMDSSSEKITKHDSTSIIFPFSINIDPMEKLLLVNFEKDSDSIYTAFEPQVFNDHINGSGHLVIGWRKDKKIDVYHDDALTLDPSKYNIAGAGLNQMISCDMKNCTYEVDKFGVQAQYKFKDLKGRTVKIEIRERNPRKRKSFGLLAPMGDAASHPTSLPLVLLHDFYFVRKSQTDIFVLIDKRLHKVDDLPIPIDFQKMTFTRYSPKPLIATLNPEHNGILETLDLKIGQQTFEKENITYELEWNKNSPFVKSMIVKNAVYPLSMSFEPSFPSLNMNKVSQKGKFRISGHESVGSISGEYVIHSDNTSLAIQLSPIKGWKPKTTKFSTWFLFNVAKVFKKWPSTYQWDAQFKKNPKGEWTMQSKWTRTGKILKD</sequence>
<evidence type="ECO:0000313" key="2">
    <source>
        <dbReference type="Proteomes" id="UP000238157"/>
    </source>
</evidence>
<dbReference type="Proteomes" id="UP000238157">
    <property type="component" value="Unassembled WGS sequence"/>
</dbReference>
<name>A0A2T0WBK4_9BACT</name>
<dbReference type="SUPFAM" id="SSF50876">
    <property type="entry name" value="Avidin/streptavidin"/>
    <property type="match status" value="1"/>
</dbReference>
<organism evidence="1 2">
    <name type="scientific">Mongoliibacter ruber</name>
    <dbReference type="NCBI Taxonomy" id="1750599"/>
    <lineage>
        <taxon>Bacteria</taxon>
        <taxon>Pseudomonadati</taxon>
        <taxon>Bacteroidota</taxon>
        <taxon>Cytophagia</taxon>
        <taxon>Cytophagales</taxon>
        <taxon>Cyclobacteriaceae</taxon>
        <taxon>Mongoliibacter</taxon>
    </lineage>
</organism>
<dbReference type="AlphaFoldDB" id="A0A2T0WBK4"/>
<comment type="caution">
    <text evidence="1">The sequence shown here is derived from an EMBL/GenBank/DDBJ whole genome shotgun (WGS) entry which is preliminary data.</text>
</comment>
<dbReference type="EMBL" id="PVTR01000023">
    <property type="protein sequence ID" value="PRY84085.1"/>
    <property type="molecule type" value="Genomic_DNA"/>
</dbReference>
<evidence type="ECO:0000313" key="1">
    <source>
        <dbReference type="EMBL" id="PRY84085.1"/>
    </source>
</evidence>
<keyword evidence="2" id="KW-1185">Reference proteome</keyword>
<proteinExistence type="predicted"/>
<dbReference type="InterPro" id="IPR036896">
    <property type="entry name" value="Avidin-like_sf"/>
</dbReference>